<dbReference type="InterPro" id="IPR051415">
    <property type="entry name" value="LAAT-1"/>
</dbReference>
<gene>
    <name evidence="6" type="ORF">KI387_035764</name>
</gene>
<dbReference type="AlphaFoldDB" id="A0AA38FQX8"/>
<feature type="non-terminal residue" evidence="6">
    <location>
        <position position="368"/>
    </location>
</feature>
<keyword evidence="4 5" id="KW-0472">Membrane</keyword>
<feature type="transmembrane region" description="Helical" evidence="5">
    <location>
        <begin position="30"/>
        <end position="53"/>
    </location>
</feature>
<comment type="subcellular location">
    <subcellularLocation>
        <location evidence="1">Membrane</location>
        <topology evidence="1">Multi-pass membrane protein</topology>
    </subcellularLocation>
</comment>
<accession>A0AA38FQX8</accession>
<name>A0AA38FQX8_TAXCH</name>
<comment type="caution">
    <text evidence="6">The sequence shown here is derived from an EMBL/GenBank/DDBJ whole genome shotgun (WGS) entry which is preliminary data.</text>
</comment>
<feature type="transmembrane region" description="Helical" evidence="5">
    <location>
        <begin position="93"/>
        <end position="114"/>
    </location>
</feature>
<dbReference type="EMBL" id="JAHRHJ020000007">
    <property type="protein sequence ID" value="KAH9307853.1"/>
    <property type="molecule type" value="Genomic_DNA"/>
</dbReference>
<organism evidence="6 7">
    <name type="scientific">Taxus chinensis</name>
    <name type="common">Chinese yew</name>
    <name type="synonym">Taxus wallichiana var. chinensis</name>
    <dbReference type="NCBI Taxonomy" id="29808"/>
    <lineage>
        <taxon>Eukaryota</taxon>
        <taxon>Viridiplantae</taxon>
        <taxon>Streptophyta</taxon>
        <taxon>Embryophyta</taxon>
        <taxon>Tracheophyta</taxon>
        <taxon>Spermatophyta</taxon>
        <taxon>Pinopsida</taxon>
        <taxon>Pinidae</taxon>
        <taxon>Conifers II</taxon>
        <taxon>Cupressales</taxon>
        <taxon>Taxaceae</taxon>
        <taxon>Taxus</taxon>
    </lineage>
</organism>
<dbReference type="FunFam" id="1.20.1280.290:FF:000019">
    <property type="entry name" value="PQ-loop repeat family protein / transmembrane family protein"/>
    <property type="match status" value="1"/>
</dbReference>
<evidence type="ECO:0000313" key="6">
    <source>
        <dbReference type="EMBL" id="KAH9307853.1"/>
    </source>
</evidence>
<dbReference type="Gene3D" id="1.20.1280.290">
    <property type="match status" value="2"/>
</dbReference>
<dbReference type="SMART" id="SM00679">
    <property type="entry name" value="CTNS"/>
    <property type="match status" value="2"/>
</dbReference>
<evidence type="ECO:0000256" key="4">
    <source>
        <dbReference type="ARBA" id="ARBA00023136"/>
    </source>
</evidence>
<proteinExistence type="predicted"/>
<dbReference type="PANTHER" id="PTHR16201:SF45">
    <property type="entry name" value="PQ-LOOP REPEAT FAMILY PROTEIN _ TRANSMEMBRANE FAMILY PROTEIN"/>
    <property type="match status" value="1"/>
</dbReference>
<dbReference type="InterPro" id="IPR006603">
    <property type="entry name" value="PQ-loop_rpt"/>
</dbReference>
<dbReference type="GO" id="GO:0016020">
    <property type="term" value="C:membrane"/>
    <property type="evidence" value="ECO:0007669"/>
    <property type="project" value="UniProtKB-SubCell"/>
</dbReference>
<keyword evidence="7" id="KW-1185">Reference proteome</keyword>
<keyword evidence="2 5" id="KW-0812">Transmembrane</keyword>
<reference evidence="6 7" key="1">
    <citation type="journal article" date="2021" name="Nat. Plants">
        <title>The Taxus genome provides insights into paclitaxel biosynthesis.</title>
        <authorList>
            <person name="Xiong X."/>
            <person name="Gou J."/>
            <person name="Liao Q."/>
            <person name="Li Y."/>
            <person name="Zhou Q."/>
            <person name="Bi G."/>
            <person name="Li C."/>
            <person name="Du R."/>
            <person name="Wang X."/>
            <person name="Sun T."/>
            <person name="Guo L."/>
            <person name="Liang H."/>
            <person name="Lu P."/>
            <person name="Wu Y."/>
            <person name="Zhang Z."/>
            <person name="Ro D.K."/>
            <person name="Shang Y."/>
            <person name="Huang S."/>
            <person name="Yan J."/>
        </authorList>
    </citation>
    <scope>NUCLEOTIDE SEQUENCE [LARGE SCALE GENOMIC DNA]</scope>
    <source>
        <strain evidence="6">Ta-2019</strain>
    </source>
</reference>
<dbReference type="PANTHER" id="PTHR16201">
    <property type="entry name" value="SEVEN TRANSMEMBRANE PROTEIN 1-RELATED"/>
    <property type="match status" value="1"/>
</dbReference>
<feature type="transmembrane region" description="Helical" evidence="5">
    <location>
        <begin position="323"/>
        <end position="344"/>
    </location>
</feature>
<sequence>MMENHCAFGRQCVWWVEKYLRDCVCGVRDYVSVGFGLISVFSWGVAEVPQIIANFKNGSTEGISLGFLLTWVVGDVFNLCGCLLEPATLPTQFYTALLYTITTIILVCQIIYYNHIYKWGKVKKAKAQSKNLQKEVSKSEQNDNKKADYLPIPAVSPQQRSNTGRDLYYTSARSLASSHTPTPGSYLLQSRRNGTSYTLNQSSVEEEGLLTHLISPSPKNSNTILRSVASIVFFICGLNYLTLPTYNNITSISYSAQVEGRSVIIITGRKLLQVMVGSAMQEESSSQLGTWLGWLMTAIYMGGRLPQIHLNIKRGTVEGLDPFMFMFAVLGNVTYVGSIIVRTLEWKKLQPNMPWLVDAAACILLDLF</sequence>
<dbReference type="Proteomes" id="UP000824469">
    <property type="component" value="Unassembled WGS sequence"/>
</dbReference>
<evidence type="ECO:0008006" key="8">
    <source>
        <dbReference type="Google" id="ProtNLM"/>
    </source>
</evidence>
<evidence type="ECO:0000256" key="5">
    <source>
        <dbReference type="SAM" id="Phobius"/>
    </source>
</evidence>
<dbReference type="OMA" id="QIMQNFR"/>
<evidence type="ECO:0000313" key="7">
    <source>
        <dbReference type="Proteomes" id="UP000824469"/>
    </source>
</evidence>
<evidence type="ECO:0000256" key="3">
    <source>
        <dbReference type="ARBA" id="ARBA00022989"/>
    </source>
</evidence>
<evidence type="ECO:0000256" key="2">
    <source>
        <dbReference type="ARBA" id="ARBA00022692"/>
    </source>
</evidence>
<evidence type="ECO:0000256" key="1">
    <source>
        <dbReference type="ARBA" id="ARBA00004141"/>
    </source>
</evidence>
<dbReference type="Pfam" id="PF04193">
    <property type="entry name" value="PQ-loop"/>
    <property type="match status" value="2"/>
</dbReference>
<feature type="transmembrane region" description="Helical" evidence="5">
    <location>
        <begin position="224"/>
        <end position="243"/>
    </location>
</feature>
<protein>
    <recommendedName>
        <fullName evidence="8">PQ-loop repeat family protein / transmembrane family protein</fullName>
    </recommendedName>
</protein>
<keyword evidence="3 5" id="KW-1133">Transmembrane helix</keyword>
<dbReference type="FunFam" id="1.20.1280.290:FF:000012">
    <property type="entry name" value="Vacuolar membrane PQ loop repeat protein"/>
    <property type="match status" value="1"/>
</dbReference>